<dbReference type="GO" id="GO:0006264">
    <property type="term" value="P:mitochondrial DNA replication"/>
    <property type="evidence" value="ECO:0007669"/>
    <property type="project" value="TreeGrafter"/>
</dbReference>
<feature type="region of interest" description="Disordered" evidence="1">
    <location>
        <begin position="23"/>
        <end position="61"/>
    </location>
</feature>
<dbReference type="EMBL" id="RDQH01000336">
    <property type="protein sequence ID" value="RXH86836.1"/>
    <property type="molecule type" value="Genomic_DNA"/>
</dbReference>
<organism evidence="3 4">
    <name type="scientific">Malus domestica</name>
    <name type="common">Apple</name>
    <name type="synonym">Pyrus malus</name>
    <dbReference type="NCBI Taxonomy" id="3750"/>
    <lineage>
        <taxon>Eukaryota</taxon>
        <taxon>Viridiplantae</taxon>
        <taxon>Streptophyta</taxon>
        <taxon>Embryophyta</taxon>
        <taxon>Tracheophyta</taxon>
        <taxon>Spermatophyta</taxon>
        <taxon>Magnoliopsida</taxon>
        <taxon>eudicotyledons</taxon>
        <taxon>Gunneridae</taxon>
        <taxon>Pentapetalae</taxon>
        <taxon>rosids</taxon>
        <taxon>fabids</taxon>
        <taxon>Rosales</taxon>
        <taxon>Rosaceae</taxon>
        <taxon>Amygdaloideae</taxon>
        <taxon>Maleae</taxon>
        <taxon>Malus</taxon>
    </lineage>
</organism>
<feature type="region of interest" description="Disordered" evidence="1">
    <location>
        <begin position="197"/>
        <end position="216"/>
    </location>
</feature>
<sequence>MNADKENGGRLMALLLLQSHFSTTAAKPQTPNTHTVTRLRFKSKPPQPPPPNPDLLPRPTQVPFQPKVANAVRTPLHVVRTPDGKVLAATVLTSSSPSPANSIRIPIVFEGDLANTADLHLKDSDFVFVAGSLRSDLDHLNAGEDQGRLQLIVHFIICAQDPKDAAFERKNNGESHWINDKTPELILNKSGSLAFGKKPIPESQKPIPESRETSLRNDGDCTLGSWSDLLSNPKQWWDCRSKKLNGLVKPNSPDFKHKEGGRALWLVLSELEGVDTVKSIEHSNQRHNAPKTEKKNVFHIVSAYDQSLKSKYDSR</sequence>
<reference evidence="3 4" key="1">
    <citation type="submission" date="2018-10" db="EMBL/GenBank/DDBJ databases">
        <title>A high-quality apple genome assembly.</title>
        <authorList>
            <person name="Hu J."/>
        </authorList>
    </citation>
    <scope>NUCLEOTIDE SEQUENCE [LARGE SCALE GENOMIC DNA]</scope>
    <source>
        <strain evidence="4">cv. HFTH1</strain>
        <tissue evidence="3">Young leaf</tissue>
    </source>
</reference>
<dbReference type="GO" id="GO:0042645">
    <property type="term" value="C:mitochondrial nucleoid"/>
    <property type="evidence" value="ECO:0007669"/>
    <property type="project" value="TreeGrafter"/>
</dbReference>
<dbReference type="InterPro" id="IPR011344">
    <property type="entry name" value="ssDNA-bd"/>
</dbReference>
<gene>
    <name evidence="3" type="ORF">DVH24_022109</name>
</gene>
<feature type="signal peptide" evidence="2">
    <location>
        <begin position="1"/>
        <end position="26"/>
    </location>
</feature>
<evidence type="ECO:0000256" key="1">
    <source>
        <dbReference type="SAM" id="MobiDB-lite"/>
    </source>
</evidence>
<dbReference type="PANTHER" id="PTHR10302">
    <property type="entry name" value="SINGLE-STRANDED DNA-BINDING PROTEIN"/>
    <property type="match status" value="1"/>
</dbReference>
<comment type="caution">
    <text evidence="3">The sequence shown here is derived from an EMBL/GenBank/DDBJ whole genome shotgun (WGS) entry which is preliminary data.</text>
</comment>
<feature type="chain" id="PRO_5019762336" evidence="2">
    <location>
        <begin position="27"/>
        <end position="315"/>
    </location>
</feature>
<feature type="compositionally biased region" description="Polar residues" evidence="1">
    <location>
        <begin position="23"/>
        <end position="36"/>
    </location>
</feature>
<dbReference type="STRING" id="3750.A0A498IU90"/>
<feature type="compositionally biased region" description="Pro residues" evidence="1">
    <location>
        <begin position="45"/>
        <end position="56"/>
    </location>
</feature>
<dbReference type="AlphaFoldDB" id="A0A498IU90"/>
<name>A0A498IU90_MALDO</name>
<evidence type="ECO:0000313" key="3">
    <source>
        <dbReference type="EMBL" id="RXH86836.1"/>
    </source>
</evidence>
<keyword evidence="2" id="KW-0732">Signal</keyword>
<proteinExistence type="predicted"/>
<accession>A0A498IU90</accession>
<dbReference type="PANTHER" id="PTHR10302:SF23">
    <property type="entry name" value="PROTEIN OSB4, CHLOROPLASTIC"/>
    <property type="match status" value="1"/>
</dbReference>
<dbReference type="GO" id="GO:0003697">
    <property type="term" value="F:single-stranded DNA binding"/>
    <property type="evidence" value="ECO:0007669"/>
    <property type="project" value="InterPro"/>
</dbReference>
<dbReference type="Proteomes" id="UP000290289">
    <property type="component" value="Chromosome 10"/>
</dbReference>
<evidence type="ECO:0000256" key="2">
    <source>
        <dbReference type="SAM" id="SignalP"/>
    </source>
</evidence>
<protein>
    <submittedName>
        <fullName evidence="3">Uncharacterized protein</fullName>
    </submittedName>
</protein>
<evidence type="ECO:0000313" key="4">
    <source>
        <dbReference type="Proteomes" id="UP000290289"/>
    </source>
</evidence>
<keyword evidence="4" id="KW-1185">Reference proteome</keyword>